<dbReference type="PANTHER" id="PTHR11353">
    <property type="entry name" value="CHAPERONIN"/>
    <property type="match status" value="1"/>
</dbReference>
<dbReference type="RefSeq" id="XP_064771624.1">
    <property type="nucleotide sequence ID" value="XM_064915210.1"/>
</dbReference>
<comment type="subunit">
    <text evidence="9">Heterooligomeric complex that forms two stacked rings.</text>
</comment>
<dbReference type="CDD" id="cd03340">
    <property type="entry name" value="TCP1_eta"/>
    <property type="match status" value="1"/>
</dbReference>
<dbReference type="Gene3D" id="3.30.260.10">
    <property type="entry name" value="TCP-1-like chaperonin intermediate domain"/>
    <property type="match status" value="1"/>
</dbReference>
<reference evidence="11 12" key="1">
    <citation type="submission" date="2024-03" db="EMBL/GenBank/DDBJ databases">
        <title>Genome-scale model development and genomic sequencing of the oleaginous clade Lipomyces.</title>
        <authorList>
            <consortium name="Lawrence Berkeley National Laboratory"/>
            <person name="Czajka J.J."/>
            <person name="Han Y."/>
            <person name="Kim J."/>
            <person name="Mondo S.J."/>
            <person name="Hofstad B.A."/>
            <person name="Robles A."/>
            <person name="Haridas S."/>
            <person name="Riley R."/>
            <person name="LaButti K."/>
            <person name="Pangilinan J."/>
            <person name="Andreopoulos W."/>
            <person name="Lipzen A."/>
            <person name="Yan J."/>
            <person name="Wang M."/>
            <person name="Ng V."/>
            <person name="Grigoriev I.V."/>
            <person name="Spatafora J.W."/>
            <person name="Magnuson J.K."/>
            <person name="Baker S.E."/>
            <person name="Pomraning K.R."/>
        </authorList>
    </citation>
    <scope>NUCLEOTIDE SEQUENCE [LARGE SCALE GENOMIC DNA]</scope>
    <source>
        <strain evidence="11 12">Phaff 52-87</strain>
    </source>
</reference>
<dbReference type="InterPro" id="IPR002194">
    <property type="entry name" value="Chaperonin_TCP-1_CS"/>
</dbReference>
<comment type="similarity">
    <text evidence="2 8">Belongs to the TCP-1 chaperonin family.</text>
</comment>
<dbReference type="InterPro" id="IPR053374">
    <property type="entry name" value="TCP-1_chaperonin"/>
</dbReference>
<dbReference type="Gene3D" id="1.10.560.10">
    <property type="entry name" value="GroEL-like equatorial domain"/>
    <property type="match status" value="1"/>
</dbReference>
<dbReference type="SUPFAM" id="SSF48592">
    <property type="entry name" value="GroEL equatorial domain-like"/>
    <property type="match status" value="1"/>
</dbReference>
<dbReference type="InterPro" id="IPR002423">
    <property type="entry name" value="Cpn60/GroEL/TCP-1"/>
</dbReference>
<dbReference type="NCBIfam" id="NF041082">
    <property type="entry name" value="thermosome_alpha"/>
    <property type="match status" value="1"/>
</dbReference>
<keyword evidence="4 9" id="KW-0963">Cytoplasm</keyword>
<keyword evidence="6 8" id="KW-0067">ATP-binding</keyword>
<organism evidence="11 12">
    <name type="scientific">Myxozyma melibiosi</name>
    <dbReference type="NCBI Taxonomy" id="54550"/>
    <lineage>
        <taxon>Eukaryota</taxon>
        <taxon>Fungi</taxon>
        <taxon>Dikarya</taxon>
        <taxon>Ascomycota</taxon>
        <taxon>Saccharomycotina</taxon>
        <taxon>Lipomycetes</taxon>
        <taxon>Lipomycetales</taxon>
        <taxon>Lipomycetaceae</taxon>
        <taxon>Myxozyma</taxon>
    </lineage>
</organism>
<keyword evidence="7 8" id="KW-0143">Chaperone</keyword>
<dbReference type="SUPFAM" id="SSF52029">
    <property type="entry name" value="GroEL apical domain-like"/>
    <property type="match status" value="1"/>
</dbReference>
<comment type="caution">
    <text evidence="11">The sequence shown here is derived from an EMBL/GenBank/DDBJ whole genome shotgun (WGS) entry which is preliminary data.</text>
</comment>
<dbReference type="InterPro" id="IPR027413">
    <property type="entry name" value="GROEL-like_equatorial_sf"/>
</dbReference>
<dbReference type="PROSITE" id="PS00995">
    <property type="entry name" value="TCP1_3"/>
    <property type="match status" value="1"/>
</dbReference>
<dbReference type="InterPro" id="IPR027409">
    <property type="entry name" value="GroEL-like_apical_dom_sf"/>
</dbReference>
<evidence type="ECO:0000256" key="1">
    <source>
        <dbReference type="ARBA" id="ARBA00004496"/>
    </source>
</evidence>
<feature type="region of interest" description="Disordered" evidence="10">
    <location>
        <begin position="528"/>
        <end position="551"/>
    </location>
</feature>
<dbReference type="GeneID" id="90040722"/>
<gene>
    <name evidence="11" type="ORF">BZA70DRAFT_55690</name>
</gene>
<evidence type="ECO:0000256" key="6">
    <source>
        <dbReference type="ARBA" id="ARBA00022840"/>
    </source>
</evidence>
<dbReference type="PRINTS" id="PR00304">
    <property type="entry name" value="TCOMPLEXTCP1"/>
</dbReference>
<evidence type="ECO:0000256" key="3">
    <source>
        <dbReference type="ARBA" id="ARBA00011531"/>
    </source>
</evidence>
<dbReference type="Gene3D" id="3.50.7.10">
    <property type="entry name" value="GroEL"/>
    <property type="match status" value="1"/>
</dbReference>
<sequence length="551" mass="59742">MNFGGQTPTIVVLKEGTDTSQGRGQIISNINACLAIQDTIRPTLGPLGSDILIVGSKGDTTISNDGATILKLLDVVHPAAKVLVDISRSQDAEVGDGTTSVTVIAGELLRESKAFVEEGVSTHIVAKGYRKAALLAVNKIKELAVTIDRSNPTEFRDLLEKCAATAMSSKLIHRNDALFKKMAVDAVLALDQDDLDEKMIGVKKISGGNLEDSFLVDGVAFKKTFSYAGFEQQPKAFTNPKIVTLNVELELKAEKDNAEVRIEQVSEYQAIVDAEWKIIYDKLEAIYNTGAQIVLSKLPIGDLATQYFADRNVFCAGRVTADDLDRVVSAVGGSVQSTCTDIKPEYLGTCEKFEERQIGGERFNLFSGCPKAKTCTLVLRGGADQFIEEVERSMHDAIMIVKRAVKNNSVVAGGGAIEMELSRYLREYSRTIAGKQQLVIAAFAKALEVIPRQLCDNAGFDATDLLNRLRMRHGRGEVWAGIDFENEDIANNMEKFVWEPALVKVNAIQSAAEAACLILSVDETVKNEESPAQGAGTGARGRGRGRGMPMM</sequence>
<dbReference type="EMBL" id="JBBJBU010000001">
    <property type="protein sequence ID" value="KAK7208591.1"/>
    <property type="molecule type" value="Genomic_DNA"/>
</dbReference>
<keyword evidence="5 8" id="KW-0547">Nucleotide-binding</keyword>
<dbReference type="SUPFAM" id="SSF54849">
    <property type="entry name" value="GroEL-intermediate domain like"/>
    <property type="match status" value="1"/>
</dbReference>
<proteinExistence type="inferred from homology"/>
<comment type="function">
    <text evidence="9">Molecular chaperone; assists the folding of proteins upon ATP hydrolysis. Known to play a role, in vitro, in the folding of actin and tubulin.</text>
</comment>
<dbReference type="Proteomes" id="UP001498771">
    <property type="component" value="Unassembled WGS sequence"/>
</dbReference>
<evidence type="ECO:0000313" key="11">
    <source>
        <dbReference type="EMBL" id="KAK7208591.1"/>
    </source>
</evidence>
<evidence type="ECO:0000256" key="2">
    <source>
        <dbReference type="ARBA" id="ARBA00008020"/>
    </source>
</evidence>
<evidence type="ECO:0000256" key="8">
    <source>
        <dbReference type="RuleBase" id="RU004187"/>
    </source>
</evidence>
<evidence type="ECO:0000256" key="9">
    <source>
        <dbReference type="RuleBase" id="RU365042"/>
    </source>
</evidence>
<accession>A0ABR1FFJ4</accession>
<dbReference type="InterPro" id="IPR012720">
    <property type="entry name" value="Chap_CCT_eta"/>
</dbReference>
<evidence type="ECO:0000256" key="10">
    <source>
        <dbReference type="SAM" id="MobiDB-lite"/>
    </source>
</evidence>
<dbReference type="InterPro" id="IPR027410">
    <property type="entry name" value="TCP-1-like_intermed_sf"/>
</dbReference>
<name>A0ABR1FFJ4_9ASCO</name>
<dbReference type="NCBIfam" id="NF041083">
    <property type="entry name" value="thermosome_beta"/>
    <property type="match status" value="1"/>
</dbReference>
<dbReference type="NCBIfam" id="TIGR02345">
    <property type="entry name" value="chap_CCT_eta"/>
    <property type="match status" value="1"/>
</dbReference>
<protein>
    <recommendedName>
        <fullName evidence="9">T-complex protein 1 subunit eta</fullName>
        <shortName evidence="9">TCP-1-eta</shortName>
    </recommendedName>
    <alternativeName>
        <fullName evidence="9">CCT-eta</fullName>
    </alternativeName>
</protein>
<evidence type="ECO:0000256" key="4">
    <source>
        <dbReference type="ARBA" id="ARBA00022490"/>
    </source>
</evidence>
<dbReference type="InterPro" id="IPR017998">
    <property type="entry name" value="Chaperone_TCP-1"/>
</dbReference>
<comment type="subcellular location">
    <subcellularLocation>
        <location evidence="1 9">Cytoplasm</location>
    </subcellularLocation>
</comment>
<dbReference type="Pfam" id="PF00118">
    <property type="entry name" value="Cpn60_TCP1"/>
    <property type="match status" value="1"/>
</dbReference>
<evidence type="ECO:0000256" key="5">
    <source>
        <dbReference type="ARBA" id="ARBA00022741"/>
    </source>
</evidence>
<dbReference type="InterPro" id="IPR054827">
    <property type="entry name" value="thermosome_alpha"/>
</dbReference>
<dbReference type="PROSITE" id="PS00751">
    <property type="entry name" value="TCP1_2"/>
    <property type="match status" value="1"/>
</dbReference>
<evidence type="ECO:0000256" key="7">
    <source>
        <dbReference type="ARBA" id="ARBA00023186"/>
    </source>
</evidence>
<comment type="subunit">
    <text evidence="3">Heterooligomeric complex of about 850 to 900 kDa that forms two stacked rings, 12 to 16 nm in diameter.</text>
</comment>
<evidence type="ECO:0000313" key="12">
    <source>
        <dbReference type="Proteomes" id="UP001498771"/>
    </source>
</evidence>
<keyword evidence="12" id="KW-1185">Reference proteome</keyword>